<dbReference type="InterPro" id="IPR027417">
    <property type="entry name" value="P-loop_NTPase"/>
</dbReference>
<dbReference type="SUPFAM" id="SSF52540">
    <property type="entry name" value="P-loop containing nucleoside triphosphate hydrolases"/>
    <property type="match status" value="1"/>
</dbReference>
<keyword evidence="2" id="KW-0539">Nucleus</keyword>
<dbReference type="AlphaFoldDB" id="A0A9W8B810"/>
<comment type="caution">
    <text evidence="6">The sequence shown here is derived from an EMBL/GenBank/DDBJ whole genome shotgun (WGS) entry which is preliminary data.</text>
</comment>
<feature type="domain" description="AAA+ ATPase" evidence="5">
    <location>
        <begin position="344"/>
        <end position="509"/>
    </location>
</feature>
<dbReference type="EMBL" id="JANBQB010000012">
    <property type="protein sequence ID" value="KAJ1984711.1"/>
    <property type="molecule type" value="Genomic_DNA"/>
</dbReference>
<dbReference type="InterPro" id="IPR003593">
    <property type="entry name" value="AAA+_ATPase"/>
</dbReference>
<feature type="region of interest" description="Disordered" evidence="4">
    <location>
        <begin position="447"/>
        <end position="472"/>
    </location>
</feature>
<protein>
    <submittedName>
        <fullName evidence="6">Chromosome transmission fidelity protein 18</fullName>
    </submittedName>
</protein>
<dbReference type="InterPro" id="IPR003959">
    <property type="entry name" value="ATPase_AAA_core"/>
</dbReference>
<evidence type="ECO:0000256" key="1">
    <source>
        <dbReference type="ARBA" id="ARBA00004123"/>
    </source>
</evidence>
<feature type="region of interest" description="Disordered" evidence="4">
    <location>
        <begin position="227"/>
        <end position="256"/>
    </location>
</feature>
<comment type="subcellular location">
    <subcellularLocation>
        <location evidence="1">Nucleus</location>
    </subcellularLocation>
</comment>
<dbReference type="OrthoDB" id="2195431at2759"/>
<feature type="compositionally biased region" description="Polar residues" evidence="4">
    <location>
        <begin position="942"/>
        <end position="952"/>
    </location>
</feature>
<dbReference type="Gene3D" id="3.40.50.300">
    <property type="entry name" value="P-loop containing nucleotide triphosphate hydrolases"/>
    <property type="match status" value="1"/>
</dbReference>
<dbReference type="Pfam" id="PF00004">
    <property type="entry name" value="AAA"/>
    <property type="match status" value="1"/>
</dbReference>
<comment type="similarity">
    <text evidence="3">Belongs to the activator 1 small subunits family. CTF18 subfamily.</text>
</comment>
<dbReference type="PANTHER" id="PTHR46765">
    <property type="entry name" value="P-LOOP CONTAINING NUCLEOSIDE TRIPHOSPHATE HYDROLASES SUPERFAMILY PROTEIN"/>
    <property type="match status" value="1"/>
</dbReference>
<feature type="region of interest" description="Disordered" evidence="4">
    <location>
        <begin position="934"/>
        <end position="955"/>
    </location>
</feature>
<dbReference type="SMART" id="SM00382">
    <property type="entry name" value="AAA"/>
    <property type="match status" value="1"/>
</dbReference>
<evidence type="ECO:0000256" key="4">
    <source>
        <dbReference type="SAM" id="MobiDB-lite"/>
    </source>
</evidence>
<gene>
    <name evidence="6" type="primary">ctf18</name>
    <name evidence="6" type="ORF">H4R34_000473</name>
</gene>
<dbReference type="PANTHER" id="PTHR46765:SF1">
    <property type="entry name" value="P-LOOP CONTAINING NUCLEOSIDE TRIPHOSPHATE HYDROLASES SUPERFAMILY PROTEIN"/>
    <property type="match status" value="1"/>
</dbReference>
<keyword evidence="7" id="KW-1185">Reference proteome</keyword>
<organism evidence="6 7">
    <name type="scientific">Dimargaris verticillata</name>
    <dbReference type="NCBI Taxonomy" id="2761393"/>
    <lineage>
        <taxon>Eukaryota</taxon>
        <taxon>Fungi</taxon>
        <taxon>Fungi incertae sedis</taxon>
        <taxon>Zoopagomycota</taxon>
        <taxon>Kickxellomycotina</taxon>
        <taxon>Dimargaritomycetes</taxon>
        <taxon>Dimargaritales</taxon>
        <taxon>Dimargaritaceae</taxon>
        <taxon>Dimargaris</taxon>
    </lineage>
</organism>
<evidence type="ECO:0000313" key="7">
    <source>
        <dbReference type="Proteomes" id="UP001151582"/>
    </source>
</evidence>
<sequence>MLTQPAAPDPLEHESVNHDATVSDVTLKRMRTDRDDAAALEATEPAAQLKKTRVEISVDLTPSSSLDETVPLSQNLFSSAGANQAAASRTSLISPSAKQQWQSWYDDEPSSSQSGRSSQPQPPISASSAGASSQPTSHILTTRAHNFGLPPTKGSFVMASSSSGKRLYFPKRHSSDGTGSGQNGLERSDYAQYTMAFKNQLLDVSIYRLLDEVDRDRVNRALAASDAQTIDAGPSQPNGQEVSRFNTSGPSMSNTAPKPRMLWVDKYRPQHFADLVSDDKVNREALLWLKQWDYCVFGRTNPPWRPGTRKFGSQRPPSAPFQLAAADTKPVVEAQAKDRYHRPFRRILLLAGPPGLGKTTLAHIIAHQAGYTTMEINASDDRTGTQVYQKLVSITQTHSVRSSGKPTALIIDEIDGVASSGSGRSSHNAASGKDFVSLLVGMATADPPRKTKTRTTFSEVADQNTTKKVRRTGPPPLMRPIICICNDLYAPSLRALRAVAQVYHIRRPAPASLARRLQMVCATEGLRADLSTLVSLSERAECDLRNCLHTLQFLQQHSSVDGRITWDMIKRAPVGVKDMQRSLFQLWGRVFTPATAQRLGVSLAPPPTQATGAAGATALPSSTATPSIRIKGQAFQREYTTNLLHDLAASHEYEKLIAGCFENYLKLRFHDTYFDKIVQVGDWLAFYDQLNTSLYRAGPSGSHAQAALHNYMPYPFLYFHRALANPFAKTMEFSYPRVDYEMHLRQKTCHGTLLSVLQGVRSVTTRRTWTVPQMAVGLTSWLSRIISAEISGHNLQLLTSDDRSRLFRLVEILVAFGLTYVQERTEQGEMYYRLEPPLGQALVSTKAASGSTAVSLSNKYATQQMIAQEVEKEIIRRREAILNAQASHSPKAKASAGGSKREALVPRPIIQDKLENPTRTIVVRDFFGRHIAPRAKADGHDSNQPTAASSGSGMVKPAVCTWDGTKVWYQYNEGYSNAVRKPVRIRDLLPAHENGTSTTPEI</sequence>
<evidence type="ECO:0000256" key="3">
    <source>
        <dbReference type="ARBA" id="ARBA00043975"/>
    </source>
</evidence>
<dbReference type="GO" id="GO:0005524">
    <property type="term" value="F:ATP binding"/>
    <property type="evidence" value="ECO:0007669"/>
    <property type="project" value="InterPro"/>
</dbReference>
<evidence type="ECO:0000256" key="2">
    <source>
        <dbReference type="ARBA" id="ARBA00023242"/>
    </source>
</evidence>
<feature type="compositionally biased region" description="Polar residues" evidence="4">
    <location>
        <begin position="454"/>
        <end position="466"/>
    </location>
</feature>
<feature type="compositionally biased region" description="Low complexity" evidence="4">
    <location>
        <begin position="110"/>
        <end position="136"/>
    </location>
</feature>
<name>A0A9W8B810_9FUNG</name>
<dbReference type="Proteomes" id="UP001151582">
    <property type="component" value="Unassembled WGS sequence"/>
</dbReference>
<dbReference type="Gene3D" id="1.10.8.60">
    <property type="match status" value="1"/>
</dbReference>
<feature type="region of interest" description="Disordered" evidence="4">
    <location>
        <begin position="1"/>
        <end position="29"/>
    </location>
</feature>
<dbReference type="GO" id="GO:0016887">
    <property type="term" value="F:ATP hydrolysis activity"/>
    <property type="evidence" value="ECO:0007669"/>
    <property type="project" value="InterPro"/>
</dbReference>
<reference evidence="6" key="1">
    <citation type="submission" date="2022-07" db="EMBL/GenBank/DDBJ databases">
        <title>Phylogenomic reconstructions and comparative analyses of Kickxellomycotina fungi.</title>
        <authorList>
            <person name="Reynolds N.K."/>
            <person name="Stajich J.E."/>
            <person name="Barry K."/>
            <person name="Grigoriev I.V."/>
            <person name="Crous P."/>
            <person name="Smith M.E."/>
        </authorList>
    </citation>
    <scope>NUCLEOTIDE SEQUENCE</scope>
    <source>
        <strain evidence="6">RSA 567</strain>
    </source>
</reference>
<dbReference type="GO" id="GO:0005634">
    <property type="term" value="C:nucleus"/>
    <property type="evidence" value="ECO:0007669"/>
    <property type="project" value="UniProtKB-SubCell"/>
</dbReference>
<dbReference type="InterPro" id="IPR053016">
    <property type="entry name" value="CTF18-RFC_complex"/>
</dbReference>
<feature type="region of interest" description="Disordered" evidence="4">
    <location>
        <begin position="88"/>
        <end position="136"/>
    </location>
</feature>
<evidence type="ECO:0000313" key="6">
    <source>
        <dbReference type="EMBL" id="KAJ1984711.1"/>
    </source>
</evidence>
<feature type="compositionally biased region" description="Polar residues" evidence="4">
    <location>
        <begin position="88"/>
        <end position="103"/>
    </location>
</feature>
<evidence type="ECO:0000259" key="5">
    <source>
        <dbReference type="SMART" id="SM00382"/>
    </source>
</evidence>
<proteinExistence type="inferred from homology"/>
<feature type="compositionally biased region" description="Polar residues" evidence="4">
    <location>
        <begin position="235"/>
        <end position="256"/>
    </location>
</feature>
<accession>A0A9W8B810</accession>
<dbReference type="CDD" id="cd00009">
    <property type="entry name" value="AAA"/>
    <property type="match status" value="1"/>
</dbReference>